<sequence length="334" mass="36104">MATDTQAAPPALATATVMKLLPHPPRLTTVDDPAHADGPSLERREDLFRRLVEREGPRTIAFEGDGVRGTVVDDYVRWGRGTLDEAVEAMKGMAYGPCHGPGRDSGAPDGDREFVRWTRARNEGRPSGERLRLAGVGGPLESSGAASPRAALTALHGHLADRVDADLLPCTAERLDRLLGADRRWTEPAALTDPARSVGRSADAMELRLLADDMEALLDAWPPHATEQGARDGRPGPGAGEDRDRARLYARTATGLLRRHYWMADASPDRTARLVGLRDQMTAADLLALAKRGPALVYARDRPLQRGRGAMRMSDLPLAWWSAGVMVGARLGGK</sequence>
<dbReference type="PANTHER" id="PTHR31299">
    <property type="entry name" value="ESTERASE, PUTATIVE (AFU_ORTHOLOGUE AFUA_1G05850)-RELATED"/>
    <property type="match status" value="1"/>
</dbReference>
<proteinExistence type="predicted"/>
<dbReference type="Pfam" id="PF05139">
    <property type="entry name" value="Erythro_esteras"/>
    <property type="match status" value="1"/>
</dbReference>
<dbReference type="InterPro" id="IPR007815">
    <property type="entry name" value="Emycin_Estase"/>
</dbReference>
<dbReference type="Proteomes" id="UP000596130">
    <property type="component" value="Chromosome"/>
</dbReference>
<dbReference type="PANTHER" id="PTHR31299:SF0">
    <property type="entry name" value="ESTERASE, PUTATIVE (AFU_ORTHOLOGUE AFUA_1G05850)-RELATED"/>
    <property type="match status" value="1"/>
</dbReference>
<name>A0A7T4TWI0_9ACTN</name>
<dbReference type="Gene3D" id="3.30.1870.10">
    <property type="entry name" value="EreA-like, domain 2"/>
    <property type="match status" value="1"/>
</dbReference>
<evidence type="ECO:0000313" key="2">
    <source>
        <dbReference type="EMBL" id="QQC87663.1"/>
    </source>
</evidence>
<feature type="region of interest" description="Disordered" evidence="1">
    <location>
        <begin position="125"/>
        <end position="145"/>
    </location>
</feature>
<evidence type="ECO:0000256" key="1">
    <source>
        <dbReference type="SAM" id="MobiDB-lite"/>
    </source>
</evidence>
<evidence type="ECO:0000313" key="3">
    <source>
        <dbReference type="Proteomes" id="UP000596130"/>
    </source>
</evidence>
<dbReference type="RefSeq" id="WP_198501779.1">
    <property type="nucleotide sequence ID" value="NZ_CP065959.1"/>
</dbReference>
<feature type="region of interest" description="Disordered" evidence="1">
    <location>
        <begin position="225"/>
        <end position="245"/>
    </location>
</feature>
<dbReference type="SUPFAM" id="SSF159501">
    <property type="entry name" value="EreA/ChaN-like"/>
    <property type="match status" value="1"/>
</dbReference>
<dbReference type="InterPro" id="IPR052036">
    <property type="entry name" value="Hydrolase/PRTase-associated"/>
</dbReference>
<dbReference type="EMBL" id="CP065959">
    <property type="protein sequence ID" value="QQC87663.1"/>
    <property type="molecule type" value="Genomic_DNA"/>
</dbReference>
<protein>
    <submittedName>
        <fullName evidence="2">Erythromycin esterase family protein</fullName>
    </submittedName>
</protein>
<dbReference type="GO" id="GO:0046677">
    <property type="term" value="P:response to antibiotic"/>
    <property type="evidence" value="ECO:0007669"/>
    <property type="project" value="InterPro"/>
</dbReference>
<dbReference type="AlphaFoldDB" id="A0A7T4TWI0"/>
<gene>
    <name evidence="2" type="ORF">I8755_04000</name>
</gene>
<organism evidence="2 3">
    <name type="scientific">Streptomyces alfalfae</name>
    <dbReference type="NCBI Taxonomy" id="1642299"/>
    <lineage>
        <taxon>Bacteria</taxon>
        <taxon>Bacillati</taxon>
        <taxon>Actinomycetota</taxon>
        <taxon>Actinomycetes</taxon>
        <taxon>Kitasatosporales</taxon>
        <taxon>Streptomycetaceae</taxon>
        <taxon>Streptomyces</taxon>
    </lineage>
</organism>
<feature type="compositionally biased region" description="Basic and acidic residues" evidence="1">
    <location>
        <begin position="229"/>
        <end position="245"/>
    </location>
</feature>
<accession>A0A7T4TWI0</accession>
<reference evidence="2 3" key="1">
    <citation type="submission" date="2020-12" db="EMBL/GenBank/DDBJ databases">
        <title>Identification and biosynthesis of polyene macrolides produced by Streptomyces alfalfae Men-myco-93-63.</title>
        <authorList>
            <person name="Liu D."/>
            <person name="Li Y."/>
            <person name="Liu L."/>
            <person name="Han X."/>
            <person name="Shen F."/>
        </authorList>
    </citation>
    <scope>NUCLEOTIDE SEQUENCE [LARGE SCALE GENOMIC DNA]</scope>
    <source>
        <strain evidence="2 3">Men-myco-93-63</strain>
    </source>
</reference>